<dbReference type="AlphaFoldDB" id="A0A0U1L5C0"/>
<gene>
    <name evidence="1" type="ORF">SpAn4DRAFT_1797</name>
    <name evidence="2" type="ORF">SpAn4DRAFT_4245</name>
</gene>
<organism evidence="2 3">
    <name type="scientific">Sporomusa ovata</name>
    <dbReference type="NCBI Taxonomy" id="2378"/>
    <lineage>
        <taxon>Bacteria</taxon>
        <taxon>Bacillati</taxon>
        <taxon>Bacillota</taxon>
        <taxon>Negativicutes</taxon>
        <taxon>Selenomonadales</taxon>
        <taxon>Sporomusaceae</taxon>
        <taxon>Sporomusa</taxon>
    </lineage>
</organism>
<evidence type="ECO:0000313" key="2">
    <source>
        <dbReference type="EMBL" id="CQR74888.1"/>
    </source>
</evidence>
<accession>A0A0U1L5C0</accession>
<protein>
    <submittedName>
        <fullName evidence="2">Uncharacterized protein</fullName>
    </submittedName>
</protein>
<reference evidence="2" key="1">
    <citation type="submission" date="2015-03" db="EMBL/GenBank/DDBJ databases">
        <authorList>
            <person name="Murphy D."/>
        </authorList>
    </citation>
    <scope>NUCLEOTIDE SEQUENCE [LARGE SCALE GENOMIC DNA]</scope>
    <source>
        <strain evidence="2">Sporomusa ovata strain An4</strain>
    </source>
</reference>
<dbReference type="EMBL" id="CTRP01000015">
    <property type="protein sequence ID" value="CQR74888.1"/>
    <property type="molecule type" value="Genomic_DNA"/>
</dbReference>
<reference evidence="3" key="2">
    <citation type="submission" date="2015-03" db="EMBL/GenBank/DDBJ databases">
        <authorList>
            <person name="Nijsse Bart"/>
        </authorList>
    </citation>
    <scope>NUCLEOTIDE SEQUENCE [LARGE SCALE GENOMIC DNA]</scope>
</reference>
<evidence type="ECO:0000313" key="3">
    <source>
        <dbReference type="Proteomes" id="UP000049855"/>
    </source>
</evidence>
<dbReference type="Proteomes" id="UP000049855">
    <property type="component" value="Unassembled WGS sequence"/>
</dbReference>
<keyword evidence="3" id="KW-1185">Reference proteome</keyword>
<name>A0A0U1L5C0_9FIRM</name>
<proteinExistence type="predicted"/>
<sequence length="38" mass="4295">MASREFTAAECYINGGSFGKTGHDETVIFLTWIYLSMF</sequence>
<evidence type="ECO:0000313" key="1">
    <source>
        <dbReference type="EMBL" id="CQR70819.1"/>
    </source>
</evidence>
<dbReference type="EMBL" id="CTRP01000003">
    <property type="protein sequence ID" value="CQR70819.1"/>
    <property type="molecule type" value="Genomic_DNA"/>
</dbReference>